<feature type="region of interest" description="Disordered" evidence="8">
    <location>
        <begin position="234"/>
        <end position="272"/>
    </location>
</feature>
<dbReference type="FunFam" id="3.30.160.60:FF:000125">
    <property type="entry name" value="Putative zinc finger protein 143"/>
    <property type="match status" value="1"/>
</dbReference>
<proteinExistence type="predicted"/>
<dbReference type="PROSITE" id="PS51294">
    <property type="entry name" value="HTH_MYB"/>
    <property type="match status" value="1"/>
</dbReference>
<dbReference type="FunFam" id="3.30.160.60:FF:000145">
    <property type="entry name" value="Zinc finger protein 574"/>
    <property type="match status" value="1"/>
</dbReference>
<dbReference type="Pfam" id="PF13912">
    <property type="entry name" value="zf-C2H2_6"/>
    <property type="match status" value="1"/>
</dbReference>
<dbReference type="PROSITE" id="PS00028">
    <property type="entry name" value="ZINC_FINGER_C2H2_1"/>
    <property type="match status" value="2"/>
</dbReference>
<evidence type="ECO:0000256" key="1">
    <source>
        <dbReference type="ARBA" id="ARBA00004123"/>
    </source>
</evidence>
<dbReference type="PANTHER" id="PTHR24388">
    <property type="entry name" value="ZINC FINGER PROTEIN"/>
    <property type="match status" value="1"/>
</dbReference>
<reference evidence="12" key="1">
    <citation type="submission" date="2014-09" db="EMBL/GenBank/DDBJ databases">
        <title>Draft genome sequence of an oleaginous Mucoromycotina fungus Mucor ambiguus NBRC6742.</title>
        <authorList>
            <person name="Takeda I."/>
            <person name="Yamane N."/>
            <person name="Morita T."/>
            <person name="Tamano K."/>
            <person name="Machida M."/>
            <person name="Baker S."/>
            <person name="Koike H."/>
        </authorList>
    </citation>
    <scope>NUCLEOTIDE SEQUENCE</scope>
    <source>
        <strain evidence="12">NBRC 6742</strain>
    </source>
</reference>
<dbReference type="PANTHER" id="PTHR24388:SF54">
    <property type="entry name" value="PROTEIN ESCARGOT"/>
    <property type="match status" value="1"/>
</dbReference>
<feature type="compositionally biased region" description="Low complexity" evidence="8">
    <location>
        <begin position="234"/>
        <end position="263"/>
    </location>
</feature>
<dbReference type="InterPro" id="IPR050527">
    <property type="entry name" value="Snail/Krueppel_Znf"/>
</dbReference>
<evidence type="ECO:0000256" key="5">
    <source>
        <dbReference type="ARBA" id="ARBA00022833"/>
    </source>
</evidence>
<dbReference type="SUPFAM" id="SSF46689">
    <property type="entry name" value="Homeodomain-like"/>
    <property type="match status" value="1"/>
</dbReference>
<feature type="region of interest" description="Disordered" evidence="8">
    <location>
        <begin position="1"/>
        <end position="54"/>
    </location>
</feature>
<keyword evidence="3" id="KW-0677">Repeat</keyword>
<comment type="subcellular location">
    <subcellularLocation>
        <location evidence="1">Nucleus</location>
    </subcellularLocation>
</comment>
<dbReference type="STRING" id="91626.A0A0C9MM74"/>
<dbReference type="SUPFAM" id="SSF57667">
    <property type="entry name" value="beta-beta-alpha zinc fingers"/>
    <property type="match status" value="2"/>
</dbReference>
<evidence type="ECO:0000256" key="3">
    <source>
        <dbReference type="ARBA" id="ARBA00022737"/>
    </source>
</evidence>
<dbReference type="PROSITE" id="PS50090">
    <property type="entry name" value="MYB_LIKE"/>
    <property type="match status" value="1"/>
</dbReference>
<feature type="domain" description="C2H2-type" evidence="10">
    <location>
        <begin position="631"/>
        <end position="658"/>
    </location>
</feature>
<feature type="compositionally biased region" description="Polar residues" evidence="8">
    <location>
        <begin position="31"/>
        <end position="42"/>
    </location>
</feature>
<dbReference type="AlphaFoldDB" id="A0A0C9MM74"/>
<dbReference type="FunFam" id="3.30.160.60:FF:000065">
    <property type="entry name" value="B-cell CLL/lymphoma 6, member B"/>
    <property type="match status" value="1"/>
</dbReference>
<dbReference type="Pfam" id="PF00249">
    <property type="entry name" value="Myb_DNA-binding"/>
    <property type="match status" value="1"/>
</dbReference>
<evidence type="ECO:0000256" key="7">
    <source>
        <dbReference type="PROSITE-ProRule" id="PRU00042"/>
    </source>
</evidence>
<dbReference type="CDD" id="cd00167">
    <property type="entry name" value="SANT"/>
    <property type="match status" value="1"/>
</dbReference>
<feature type="compositionally biased region" description="Low complexity" evidence="8">
    <location>
        <begin position="500"/>
        <end position="524"/>
    </location>
</feature>
<evidence type="ECO:0000313" key="13">
    <source>
        <dbReference type="Proteomes" id="UP000053815"/>
    </source>
</evidence>
<dbReference type="GO" id="GO:0000981">
    <property type="term" value="F:DNA-binding transcription factor activity, RNA polymerase II-specific"/>
    <property type="evidence" value="ECO:0007669"/>
    <property type="project" value="TreeGrafter"/>
</dbReference>
<feature type="compositionally biased region" description="Low complexity" evidence="8">
    <location>
        <begin position="464"/>
        <end position="476"/>
    </location>
</feature>
<dbReference type="InterPro" id="IPR036236">
    <property type="entry name" value="Znf_C2H2_sf"/>
</dbReference>
<evidence type="ECO:0000259" key="11">
    <source>
        <dbReference type="PROSITE" id="PS51294"/>
    </source>
</evidence>
<evidence type="ECO:0000259" key="9">
    <source>
        <dbReference type="PROSITE" id="PS50090"/>
    </source>
</evidence>
<dbReference type="Gene3D" id="3.30.160.60">
    <property type="entry name" value="Classic Zinc Finger"/>
    <property type="match status" value="3"/>
</dbReference>
<feature type="domain" description="C2H2-type" evidence="10">
    <location>
        <begin position="573"/>
        <end position="602"/>
    </location>
</feature>
<dbReference type="EMBL" id="DF836321">
    <property type="protein sequence ID" value="GAN03013.1"/>
    <property type="molecule type" value="Genomic_DNA"/>
</dbReference>
<keyword evidence="13" id="KW-1185">Reference proteome</keyword>
<feature type="domain" description="C2H2-type" evidence="10">
    <location>
        <begin position="603"/>
        <end position="630"/>
    </location>
</feature>
<evidence type="ECO:0000259" key="10">
    <source>
        <dbReference type="PROSITE" id="PS50157"/>
    </source>
</evidence>
<keyword evidence="6" id="KW-0539">Nucleus</keyword>
<dbReference type="InterPro" id="IPR001005">
    <property type="entry name" value="SANT/Myb"/>
</dbReference>
<feature type="region of interest" description="Disordered" evidence="8">
    <location>
        <begin position="105"/>
        <end position="129"/>
    </location>
</feature>
<evidence type="ECO:0000256" key="6">
    <source>
        <dbReference type="ARBA" id="ARBA00023242"/>
    </source>
</evidence>
<dbReference type="OrthoDB" id="8922241at2759"/>
<name>A0A0C9MM74_9FUNG</name>
<organism evidence="12">
    <name type="scientific">Mucor ambiguus</name>
    <dbReference type="NCBI Taxonomy" id="91626"/>
    <lineage>
        <taxon>Eukaryota</taxon>
        <taxon>Fungi</taxon>
        <taxon>Fungi incertae sedis</taxon>
        <taxon>Mucoromycota</taxon>
        <taxon>Mucoromycotina</taxon>
        <taxon>Mucoromycetes</taxon>
        <taxon>Mucorales</taxon>
        <taxon>Mucorineae</taxon>
        <taxon>Mucoraceae</taxon>
        <taxon>Mucor</taxon>
    </lineage>
</organism>
<dbReference type="Pfam" id="PF00096">
    <property type="entry name" value="zf-C2H2"/>
    <property type="match status" value="2"/>
</dbReference>
<keyword evidence="2" id="KW-0479">Metal-binding</keyword>
<feature type="compositionally biased region" description="Polar residues" evidence="8">
    <location>
        <begin position="477"/>
        <end position="493"/>
    </location>
</feature>
<dbReference type="GO" id="GO:0000978">
    <property type="term" value="F:RNA polymerase II cis-regulatory region sequence-specific DNA binding"/>
    <property type="evidence" value="ECO:0007669"/>
    <property type="project" value="TreeGrafter"/>
</dbReference>
<accession>A0A0C9MM74</accession>
<dbReference type="Gene3D" id="1.10.10.60">
    <property type="entry name" value="Homeodomain-like"/>
    <property type="match status" value="1"/>
</dbReference>
<evidence type="ECO:0000256" key="8">
    <source>
        <dbReference type="SAM" id="MobiDB-lite"/>
    </source>
</evidence>
<keyword evidence="5" id="KW-0862">Zinc</keyword>
<feature type="domain" description="Myb-like" evidence="9">
    <location>
        <begin position="265"/>
        <end position="316"/>
    </location>
</feature>
<dbReference type="InterPro" id="IPR017930">
    <property type="entry name" value="Myb_dom"/>
</dbReference>
<dbReference type="InterPro" id="IPR009057">
    <property type="entry name" value="Homeodomain-like_sf"/>
</dbReference>
<protein>
    <submittedName>
        <fullName evidence="12">Uncharacterized protein</fullName>
    </submittedName>
</protein>
<evidence type="ECO:0000256" key="4">
    <source>
        <dbReference type="ARBA" id="ARBA00022771"/>
    </source>
</evidence>
<gene>
    <name evidence="12" type="ORF">MAM1_0032c02463</name>
</gene>
<sequence length="666" mass="72776">MARVHMFKSSADKQNKDVNLSQETPAPPSVIDNTTTEETSLDITAADAHSPKQNNTLSQLHRTESAALTAALLQKASSDMDVAGAVAAVLSAKPDMLNDTSQQQFLSSLQQQQGKSEHQDETSTGSQHNNAATAADIQHLSDTMTAMRGNEKSETTTEFMDQAAAATALQLLGLAQQNNINSANNSPLKSNTTLSQPVSQADTLKLDYTSTATEQYQLSPESNVMMIANYPTLSSPNTTQPTTTPHSAAATTTTTATTDTPAPEDVNQKRGAWTREEDDLLLAGIKKFGYGRWKEIASIIPGRKGKQLKQRWDNTLAAKYVDQEWLQSKIKDEGGMSSMKSSVPVSVMSRTNKLKTNKTSPQANKATTSTAPLHTPDITDWTVIAQRISEKLRDGDHGALEALISQALISSLQATNATATSTATPTASANNTANPINNTVQNILNYTDPSLLLFPQQLQQQQQKLQQLQQKQPQQPSANAAATGSVDSSNQNPFYIPALQQQTQQNQQQQQQQQQQDQEQQSQQIVAPPSSQATKKRRRSDPALANTQSDAMNIYASAQPITTTVNNQTQTYYPCLFPDCGKTFARLYNLKSHSRTHTDDRPFVCNVCHIAFSRNHDLKRHGKIHGGDKPYRCSGCSKSFSRLDALKRHKSNQRNKATCVNTPLSQ</sequence>
<evidence type="ECO:0000256" key="2">
    <source>
        <dbReference type="ARBA" id="ARBA00022723"/>
    </source>
</evidence>
<feature type="region of interest" description="Disordered" evidence="8">
    <location>
        <begin position="464"/>
        <end position="551"/>
    </location>
</feature>
<feature type="domain" description="HTH myb-type" evidence="11">
    <location>
        <begin position="265"/>
        <end position="320"/>
    </location>
</feature>
<evidence type="ECO:0000313" key="12">
    <source>
        <dbReference type="EMBL" id="GAN03013.1"/>
    </source>
</evidence>
<dbReference type="GO" id="GO:0008270">
    <property type="term" value="F:zinc ion binding"/>
    <property type="evidence" value="ECO:0007669"/>
    <property type="project" value="UniProtKB-KW"/>
</dbReference>
<keyword evidence="4 7" id="KW-0863">Zinc-finger</keyword>
<dbReference type="SMART" id="SM00717">
    <property type="entry name" value="SANT"/>
    <property type="match status" value="1"/>
</dbReference>
<dbReference type="GO" id="GO:0005634">
    <property type="term" value="C:nucleus"/>
    <property type="evidence" value="ECO:0007669"/>
    <property type="project" value="UniProtKB-SubCell"/>
</dbReference>
<dbReference type="Proteomes" id="UP000053815">
    <property type="component" value="Unassembled WGS sequence"/>
</dbReference>
<dbReference type="SMART" id="SM00355">
    <property type="entry name" value="ZnF_C2H2"/>
    <property type="match status" value="3"/>
</dbReference>
<dbReference type="PROSITE" id="PS50157">
    <property type="entry name" value="ZINC_FINGER_C2H2_2"/>
    <property type="match status" value="3"/>
</dbReference>
<dbReference type="InterPro" id="IPR013087">
    <property type="entry name" value="Znf_C2H2_type"/>
</dbReference>